<dbReference type="Proteomes" id="UP000231990">
    <property type="component" value="Unassembled WGS sequence"/>
</dbReference>
<dbReference type="AlphaFoldDB" id="A0A2M9ZQN5"/>
<dbReference type="OrthoDB" id="340531at2"/>
<dbReference type="RefSeq" id="WP_100713114.1">
    <property type="nucleotide sequence ID" value="NZ_NPDY01000003.1"/>
</dbReference>
<proteinExistence type="predicted"/>
<dbReference type="InterPro" id="IPR013783">
    <property type="entry name" value="Ig-like_fold"/>
</dbReference>
<reference evidence="3 4" key="1">
    <citation type="submission" date="2017-07" db="EMBL/GenBank/DDBJ databases">
        <title>Leptospira spp. isolated from tropical soils.</title>
        <authorList>
            <person name="Thibeaux R."/>
            <person name="Iraola G."/>
            <person name="Ferres I."/>
            <person name="Bierque E."/>
            <person name="Girault D."/>
            <person name="Soupe-Gilbert M.-E."/>
            <person name="Picardeau M."/>
            <person name="Goarant C."/>
        </authorList>
    </citation>
    <scope>NUCLEOTIDE SEQUENCE [LARGE SCALE GENOMIC DNA]</scope>
    <source>
        <strain evidence="2 4">FH1-B-B1</strain>
        <strain evidence="1 3">FH1-B-C1</strain>
    </source>
</reference>
<gene>
    <name evidence="1" type="ORF">CH360_06045</name>
    <name evidence="2" type="ORF">CH373_05625</name>
</gene>
<evidence type="ECO:0000313" key="1">
    <source>
        <dbReference type="EMBL" id="PJZ70546.1"/>
    </source>
</evidence>
<evidence type="ECO:0000313" key="3">
    <source>
        <dbReference type="Proteomes" id="UP000231962"/>
    </source>
</evidence>
<name>A0A2M9ZQN5_9LEPT</name>
<dbReference type="Proteomes" id="UP000231962">
    <property type="component" value="Unassembled WGS sequence"/>
</dbReference>
<dbReference type="Gene3D" id="2.60.40.10">
    <property type="entry name" value="Immunoglobulins"/>
    <property type="match status" value="3"/>
</dbReference>
<evidence type="ECO:0000313" key="4">
    <source>
        <dbReference type="Proteomes" id="UP000231990"/>
    </source>
</evidence>
<protein>
    <submittedName>
        <fullName evidence="2">Transcriptional regulator</fullName>
    </submittedName>
</protein>
<organism evidence="2 4">
    <name type="scientific">Leptospira perolatii</name>
    <dbReference type="NCBI Taxonomy" id="2023191"/>
    <lineage>
        <taxon>Bacteria</taxon>
        <taxon>Pseudomonadati</taxon>
        <taxon>Spirochaetota</taxon>
        <taxon>Spirochaetia</taxon>
        <taxon>Leptospirales</taxon>
        <taxon>Leptospiraceae</taxon>
        <taxon>Leptospira</taxon>
    </lineage>
</organism>
<evidence type="ECO:0000313" key="2">
    <source>
        <dbReference type="EMBL" id="PJZ74382.1"/>
    </source>
</evidence>
<comment type="caution">
    <text evidence="2">The sequence shown here is derived from an EMBL/GenBank/DDBJ whole genome shotgun (WGS) entry which is preliminary data.</text>
</comment>
<dbReference type="EMBL" id="NPDY01000003">
    <property type="protein sequence ID" value="PJZ70546.1"/>
    <property type="molecule type" value="Genomic_DNA"/>
</dbReference>
<accession>A0A2M9ZQN5</accession>
<keyword evidence="3" id="KW-1185">Reference proteome</keyword>
<dbReference type="EMBL" id="NPDZ01000002">
    <property type="protein sequence ID" value="PJZ74382.1"/>
    <property type="molecule type" value="Genomic_DNA"/>
</dbReference>
<sequence>MKYLTEGKYVVTGLVLLLLFFVGALVAHIRSGVKTSNNRVVGEIKFKTRKILRKLDQEVVWEEVEVLTKIKNRDTIRTDEGSEAILVLMDGDVKTEIRLDEKSMILIEDPYKINFVTGSISASSSGGTKQIEIASGDTKISLDQSDVKISKDETQALNLQVDHGKAKISSESGEQTLTDNQAAELKGNSVQVKSLSLDLISPEDQTSFPSEDSLAAVNFQWKPSQGVKSYRLEIASDPKFKNNLKSVSTQSTETGTRLNSGFYYWRVTAANPVTGKQEYSPIRSLRLSAWTPPRILSPSPKESFDYTNEFPSIRFQWKQAELPASYTLEVANDPGFKAILYTAKSGTGFAKWEPSSEGTFYSRIKMSSERQGFPELQSAAILFSVRKLEQIEPPKLLKPLDQEEYAFKIFKANGSFFSWSSRKEYKNYQLQISEEPNFQNIVAKFDTASNFLRPNFEWKEGTYYWRVKANLAEESSNLSNVQSFRLKPLDNLKLSYPSDGLQFGHPSDGKISFRWERPDPSGVYHLQVSKESSFADSLVDQKLKSGSFSANLESPGEYFWRVRLIASNEEVLLSSPSYKFVTSDDTPFLTPVYPRDNDKVDLNSKDALSFYWETQGEVDSYALELLEFHNKHWKQVFKKEVKKESFDFRDLYQLKDGKYQWNISAKYKDKAGKSHLTIPIRKEFTIILSSTLRAPEILTPREIYVD</sequence>